<evidence type="ECO:0000313" key="2">
    <source>
        <dbReference type="EMBL" id="CAI9259188.1"/>
    </source>
</evidence>
<sequence length="249" mass="27169">MGYKCEKLFKFLRCYNHSNPTETDDVVILTSEPEIEEVHDSPITIVAEEHNPLHNVEVETQFGHEEGDEDLHEDVDFLKEIDFTGISDDLPSSIELNLDDDELGPFPRFDNRCFKKVIEVAQPATKTGEEVNAFKILLSSSKPMKVSSGQRDVISEIPPSGSTVSTSALLLSESTQQQTSQSPLKGSRSDSRLGVPSISQEPPVLPNSTTTTVIATTTTISIPPLQSEEGASIIFDAGVSSSITEYSPT</sequence>
<protein>
    <submittedName>
        <fullName evidence="2">Uncharacterized protein</fullName>
    </submittedName>
</protein>
<accession>A0AA35Y611</accession>
<evidence type="ECO:0000256" key="1">
    <source>
        <dbReference type="SAM" id="MobiDB-lite"/>
    </source>
</evidence>
<name>A0AA35Y611_LACSI</name>
<proteinExistence type="predicted"/>
<feature type="compositionally biased region" description="Low complexity" evidence="1">
    <location>
        <begin position="172"/>
        <end position="184"/>
    </location>
</feature>
<dbReference type="Proteomes" id="UP001177003">
    <property type="component" value="Chromosome 0"/>
</dbReference>
<dbReference type="EMBL" id="OX465086">
    <property type="protein sequence ID" value="CAI9259188.1"/>
    <property type="molecule type" value="Genomic_DNA"/>
</dbReference>
<reference evidence="2" key="1">
    <citation type="submission" date="2023-04" db="EMBL/GenBank/DDBJ databases">
        <authorList>
            <person name="Vijverberg K."/>
            <person name="Xiong W."/>
            <person name="Schranz E."/>
        </authorList>
    </citation>
    <scope>NUCLEOTIDE SEQUENCE</scope>
</reference>
<gene>
    <name evidence="2" type="ORF">LSALG_LOCUS97</name>
</gene>
<feature type="region of interest" description="Disordered" evidence="1">
    <location>
        <begin position="172"/>
        <end position="209"/>
    </location>
</feature>
<keyword evidence="3" id="KW-1185">Reference proteome</keyword>
<dbReference type="AlphaFoldDB" id="A0AA35Y611"/>
<organism evidence="2 3">
    <name type="scientific">Lactuca saligna</name>
    <name type="common">Willowleaf lettuce</name>
    <dbReference type="NCBI Taxonomy" id="75948"/>
    <lineage>
        <taxon>Eukaryota</taxon>
        <taxon>Viridiplantae</taxon>
        <taxon>Streptophyta</taxon>
        <taxon>Embryophyta</taxon>
        <taxon>Tracheophyta</taxon>
        <taxon>Spermatophyta</taxon>
        <taxon>Magnoliopsida</taxon>
        <taxon>eudicotyledons</taxon>
        <taxon>Gunneridae</taxon>
        <taxon>Pentapetalae</taxon>
        <taxon>asterids</taxon>
        <taxon>campanulids</taxon>
        <taxon>Asterales</taxon>
        <taxon>Asteraceae</taxon>
        <taxon>Cichorioideae</taxon>
        <taxon>Cichorieae</taxon>
        <taxon>Lactucinae</taxon>
        <taxon>Lactuca</taxon>
    </lineage>
</organism>
<evidence type="ECO:0000313" key="3">
    <source>
        <dbReference type="Proteomes" id="UP001177003"/>
    </source>
</evidence>